<name>A0A9N9PGR8_9GLOM</name>
<proteinExistence type="predicted"/>
<evidence type="ECO:0000313" key="3">
    <source>
        <dbReference type="Proteomes" id="UP000789759"/>
    </source>
</evidence>
<evidence type="ECO:0000259" key="1">
    <source>
        <dbReference type="Pfam" id="PF05225"/>
    </source>
</evidence>
<feature type="non-terminal residue" evidence="2">
    <location>
        <position position="1"/>
    </location>
</feature>
<dbReference type="InterPro" id="IPR007889">
    <property type="entry name" value="HTH_Psq"/>
</dbReference>
<dbReference type="EMBL" id="CAJVQA010047157">
    <property type="protein sequence ID" value="CAG8818784.1"/>
    <property type="molecule type" value="Genomic_DNA"/>
</dbReference>
<gene>
    <name evidence="2" type="ORF">CPELLU_LOCUS19470</name>
</gene>
<dbReference type="Pfam" id="PF05225">
    <property type="entry name" value="HTH_psq"/>
    <property type="match status" value="1"/>
</dbReference>
<evidence type="ECO:0000313" key="2">
    <source>
        <dbReference type="EMBL" id="CAG8818784.1"/>
    </source>
</evidence>
<comment type="caution">
    <text evidence="2">The sequence shown here is derived from an EMBL/GenBank/DDBJ whole genome shotgun (WGS) entry which is preliminary data.</text>
</comment>
<reference evidence="2" key="1">
    <citation type="submission" date="2021-06" db="EMBL/GenBank/DDBJ databases">
        <authorList>
            <person name="Kallberg Y."/>
            <person name="Tangrot J."/>
            <person name="Rosling A."/>
        </authorList>
    </citation>
    <scope>NUCLEOTIDE SEQUENCE</scope>
    <source>
        <strain evidence="2">FL966</strain>
    </source>
</reference>
<feature type="domain" description="HTH psq-type" evidence="1">
    <location>
        <begin position="34"/>
        <end position="70"/>
    </location>
</feature>
<dbReference type="Proteomes" id="UP000789759">
    <property type="component" value="Unassembled WGS sequence"/>
</dbReference>
<dbReference type="GO" id="GO:0003677">
    <property type="term" value="F:DNA binding"/>
    <property type="evidence" value="ECO:0007669"/>
    <property type="project" value="InterPro"/>
</dbReference>
<dbReference type="AlphaFoldDB" id="A0A9N9PGR8"/>
<accession>A0A9N9PGR8</accession>
<protein>
    <submittedName>
        <fullName evidence="2">20723_t:CDS:1</fullName>
    </submittedName>
</protein>
<organism evidence="2 3">
    <name type="scientific">Cetraspora pellucida</name>
    <dbReference type="NCBI Taxonomy" id="1433469"/>
    <lineage>
        <taxon>Eukaryota</taxon>
        <taxon>Fungi</taxon>
        <taxon>Fungi incertae sedis</taxon>
        <taxon>Mucoromycota</taxon>
        <taxon>Glomeromycotina</taxon>
        <taxon>Glomeromycetes</taxon>
        <taxon>Diversisporales</taxon>
        <taxon>Gigasporaceae</taxon>
        <taxon>Cetraspora</taxon>
    </lineage>
</organism>
<sequence>SKTAFKSKIVSKSKIISKPKTIAKLQQNQTTHIKAIESVLKAITSPGKLSIQTAALRYGVAAKTLKQAKKK</sequence>
<keyword evidence="3" id="KW-1185">Reference proteome</keyword>